<dbReference type="InterPro" id="IPR000551">
    <property type="entry name" value="MerR-type_HTH_dom"/>
</dbReference>
<comment type="caution">
    <text evidence="5">The sequence shown here is derived from an EMBL/GenBank/DDBJ whole genome shotgun (WGS) entry which is preliminary data.</text>
</comment>
<dbReference type="CDD" id="cd01104">
    <property type="entry name" value="HTH_MlrA-CarA"/>
    <property type="match status" value="1"/>
</dbReference>
<dbReference type="InterPro" id="IPR009061">
    <property type="entry name" value="DNA-bd_dom_put_sf"/>
</dbReference>
<dbReference type="Gene3D" id="1.10.1660.10">
    <property type="match status" value="1"/>
</dbReference>
<keyword evidence="2" id="KW-0238">DNA-binding</keyword>
<feature type="domain" description="HTH merR-type" evidence="4">
    <location>
        <begin position="32"/>
        <end position="101"/>
    </location>
</feature>
<dbReference type="InterPro" id="IPR047057">
    <property type="entry name" value="MerR_fam"/>
</dbReference>
<evidence type="ECO:0000259" key="4">
    <source>
        <dbReference type="PROSITE" id="PS50937"/>
    </source>
</evidence>
<reference evidence="5 6" key="1">
    <citation type="submission" date="2019-03" db="EMBL/GenBank/DDBJ databases">
        <title>Seongchinamella monodicae gen. nov., sp. nov., a novel member of the Gammaproteobacteria isolated from a tidal mudflat of beach.</title>
        <authorList>
            <person name="Yang H.G."/>
            <person name="Kang J.W."/>
            <person name="Lee S.D."/>
        </authorList>
    </citation>
    <scope>NUCLEOTIDE SEQUENCE [LARGE SCALE GENOMIC DNA]</scope>
    <source>
        <strain evidence="5 6">GH4-78</strain>
    </source>
</reference>
<dbReference type="SUPFAM" id="SSF46955">
    <property type="entry name" value="Putative DNA-binding domain"/>
    <property type="match status" value="1"/>
</dbReference>
<protein>
    <submittedName>
        <fullName evidence="5">MerR family transcriptional regulator</fullName>
    </submittedName>
</protein>
<dbReference type="GO" id="GO:0003700">
    <property type="term" value="F:DNA-binding transcription factor activity"/>
    <property type="evidence" value="ECO:0007669"/>
    <property type="project" value="InterPro"/>
</dbReference>
<organism evidence="5 6">
    <name type="scientific">Seongchinamella unica</name>
    <dbReference type="NCBI Taxonomy" id="2547392"/>
    <lineage>
        <taxon>Bacteria</taxon>
        <taxon>Pseudomonadati</taxon>
        <taxon>Pseudomonadota</taxon>
        <taxon>Gammaproteobacteria</taxon>
        <taxon>Cellvibrionales</taxon>
        <taxon>Halieaceae</taxon>
        <taxon>Seongchinamella</taxon>
    </lineage>
</organism>
<dbReference type="Proteomes" id="UP000295554">
    <property type="component" value="Unassembled WGS sequence"/>
</dbReference>
<evidence type="ECO:0000256" key="3">
    <source>
        <dbReference type="ARBA" id="ARBA00023163"/>
    </source>
</evidence>
<dbReference type="PANTHER" id="PTHR30204">
    <property type="entry name" value="REDOX-CYCLING DRUG-SENSING TRANSCRIPTIONAL ACTIVATOR SOXR"/>
    <property type="match status" value="1"/>
</dbReference>
<dbReference type="OrthoDB" id="9800334at2"/>
<dbReference type="Pfam" id="PF13411">
    <property type="entry name" value="MerR_1"/>
    <property type="match status" value="1"/>
</dbReference>
<evidence type="ECO:0000256" key="1">
    <source>
        <dbReference type="ARBA" id="ARBA00023015"/>
    </source>
</evidence>
<keyword evidence="6" id="KW-1185">Reference proteome</keyword>
<dbReference type="PANTHER" id="PTHR30204:SF67">
    <property type="entry name" value="HTH-TYPE TRANSCRIPTIONAL REGULATOR MLRA-RELATED"/>
    <property type="match status" value="1"/>
</dbReference>
<keyword evidence="3" id="KW-0804">Transcription</keyword>
<evidence type="ECO:0000313" key="5">
    <source>
        <dbReference type="EMBL" id="TDG14254.1"/>
    </source>
</evidence>
<dbReference type="GO" id="GO:0003677">
    <property type="term" value="F:DNA binding"/>
    <property type="evidence" value="ECO:0007669"/>
    <property type="project" value="UniProtKB-KW"/>
</dbReference>
<dbReference type="EMBL" id="SMSE01000002">
    <property type="protein sequence ID" value="TDG14254.1"/>
    <property type="molecule type" value="Genomic_DNA"/>
</dbReference>
<dbReference type="SMART" id="SM00422">
    <property type="entry name" value="HTH_MERR"/>
    <property type="match status" value="1"/>
</dbReference>
<gene>
    <name evidence="5" type="ORF">E2F43_10845</name>
</gene>
<evidence type="ECO:0000313" key="6">
    <source>
        <dbReference type="Proteomes" id="UP000295554"/>
    </source>
</evidence>
<accession>A0A4V2ZXK8</accession>
<sequence>MRHPDSHLLRTMVKQPSGYRKMAEQTLHSRPLYGIGTVARLTGLKPDTLRVWERRYDLGASQKSDTGRRQYTQADLEHLQLVAALVRSGARIGEIAASERKTLERLVEACTDGSRSPAADKPQVIFVGESICSWLDEHQGCLSGVSAQLAASRLEDLDLDLFRDLDDVDLLVVGCDRMGSGQFRHLNELRQMLQPASTLVMQAGMSDNWVEELASEGIATMEFPPDRAELAFHLTRSSAERATKDGINSLAELVAARPRLHSAAQLEKAARLKTGVACECPQHLSSLISQLAEFEADSTECSVDNWNDAAVHSCIYAYTSQARWLMEKALDLVLQGHEEELAKAPMLKSA</sequence>
<keyword evidence="1" id="KW-0805">Transcription regulation</keyword>
<name>A0A4V2ZXK8_9GAMM</name>
<dbReference type="AlphaFoldDB" id="A0A4V2ZXK8"/>
<evidence type="ECO:0000256" key="2">
    <source>
        <dbReference type="ARBA" id="ARBA00023125"/>
    </source>
</evidence>
<dbReference type="PROSITE" id="PS50937">
    <property type="entry name" value="HTH_MERR_2"/>
    <property type="match status" value="1"/>
</dbReference>
<proteinExistence type="predicted"/>